<organism evidence="8">
    <name type="scientific">freshwater metagenome</name>
    <dbReference type="NCBI Taxonomy" id="449393"/>
    <lineage>
        <taxon>unclassified sequences</taxon>
        <taxon>metagenomes</taxon>
        <taxon>ecological metagenomes</taxon>
    </lineage>
</organism>
<evidence type="ECO:0000256" key="5">
    <source>
        <dbReference type="ARBA" id="ARBA00022723"/>
    </source>
</evidence>
<accession>A0A6J6IB35</accession>
<sequence length="261" mass="27913">MSALNPEQVSTDELLDLAKRIGAAAGAMLMDRPAELEVASKSTAIDVVTQMDIKVEAFIVEELLAARPNDGLIGEEGASRPSTSGITWVIDPLDGTVSYLYNLPGWNVSIAAKDENGQLLGVVTAPSINSTWWAVRGGGAFYNGTPIRCNEPISLDRALLGTGFQYDIAHRGKQIDYIAGLLPQIRDIRRNGAAAVDLCHVAMGALDGYYEHGLKEWDWAAGGLIAQEAGARFALYGQEPYMMTLAAGPTLFAQLGGFLEL</sequence>
<dbReference type="Pfam" id="PF00459">
    <property type="entry name" value="Inositol_P"/>
    <property type="match status" value="1"/>
</dbReference>
<dbReference type="SUPFAM" id="SSF56655">
    <property type="entry name" value="Carbohydrate phosphatase"/>
    <property type="match status" value="1"/>
</dbReference>
<comment type="catalytic activity">
    <reaction evidence="1">
        <text>a myo-inositol phosphate + H2O = myo-inositol + phosphate</text>
        <dbReference type="Rhea" id="RHEA:24056"/>
        <dbReference type="ChEBI" id="CHEBI:15377"/>
        <dbReference type="ChEBI" id="CHEBI:17268"/>
        <dbReference type="ChEBI" id="CHEBI:43474"/>
        <dbReference type="ChEBI" id="CHEBI:84139"/>
        <dbReference type="EC" id="3.1.3.25"/>
    </reaction>
</comment>
<dbReference type="PROSITE" id="PS00630">
    <property type="entry name" value="IMP_2"/>
    <property type="match status" value="1"/>
</dbReference>
<dbReference type="GO" id="GO:0046872">
    <property type="term" value="F:metal ion binding"/>
    <property type="evidence" value="ECO:0007669"/>
    <property type="project" value="UniProtKB-KW"/>
</dbReference>
<proteinExistence type="inferred from homology"/>
<dbReference type="Gene3D" id="3.30.540.10">
    <property type="entry name" value="Fructose-1,6-Bisphosphatase, subunit A, domain 1"/>
    <property type="match status" value="1"/>
</dbReference>
<comment type="similarity">
    <text evidence="3">Belongs to the inositol monophosphatase superfamily.</text>
</comment>
<dbReference type="PANTHER" id="PTHR20854:SF4">
    <property type="entry name" value="INOSITOL-1-MONOPHOSPHATASE-RELATED"/>
    <property type="match status" value="1"/>
</dbReference>
<evidence type="ECO:0000256" key="3">
    <source>
        <dbReference type="ARBA" id="ARBA00009759"/>
    </source>
</evidence>
<dbReference type="PRINTS" id="PR00377">
    <property type="entry name" value="IMPHPHTASES"/>
</dbReference>
<dbReference type="GO" id="GO:0046854">
    <property type="term" value="P:phosphatidylinositol phosphate biosynthetic process"/>
    <property type="evidence" value="ECO:0007669"/>
    <property type="project" value="InterPro"/>
</dbReference>
<gene>
    <name evidence="8" type="ORF">UFOPK1946_00633</name>
</gene>
<name>A0A6J6IB35_9ZZZZ</name>
<dbReference type="CDD" id="cd01639">
    <property type="entry name" value="IMPase"/>
    <property type="match status" value="1"/>
</dbReference>
<dbReference type="InterPro" id="IPR020550">
    <property type="entry name" value="Inositol_monophosphatase_CS"/>
</dbReference>
<evidence type="ECO:0000256" key="6">
    <source>
        <dbReference type="ARBA" id="ARBA00022801"/>
    </source>
</evidence>
<dbReference type="EMBL" id="CAEZVG010000026">
    <property type="protein sequence ID" value="CAB4622990.1"/>
    <property type="molecule type" value="Genomic_DNA"/>
</dbReference>
<dbReference type="AlphaFoldDB" id="A0A6J6IB35"/>
<dbReference type="PANTHER" id="PTHR20854">
    <property type="entry name" value="INOSITOL MONOPHOSPHATASE"/>
    <property type="match status" value="1"/>
</dbReference>
<dbReference type="GO" id="GO:0008934">
    <property type="term" value="F:inositol monophosphate 1-phosphatase activity"/>
    <property type="evidence" value="ECO:0007669"/>
    <property type="project" value="InterPro"/>
</dbReference>
<evidence type="ECO:0000256" key="7">
    <source>
        <dbReference type="ARBA" id="ARBA00022842"/>
    </source>
</evidence>
<evidence type="ECO:0000256" key="4">
    <source>
        <dbReference type="ARBA" id="ARBA00013106"/>
    </source>
</evidence>
<keyword evidence="7" id="KW-0460">Magnesium</keyword>
<comment type="cofactor">
    <cofactor evidence="2">
        <name>Mg(2+)</name>
        <dbReference type="ChEBI" id="CHEBI:18420"/>
    </cofactor>
</comment>
<evidence type="ECO:0000256" key="2">
    <source>
        <dbReference type="ARBA" id="ARBA00001946"/>
    </source>
</evidence>
<dbReference type="EC" id="3.1.3.25" evidence="4"/>
<dbReference type="InterPro" id="IPR020583">
    <property type="entry name" value="Inositol_monoP_metal-BS"/>
</dbReference>
<keyword evidence="6" id="KW-0378">Hydrolase</keyword>
<reference evidence="8" key="1">
    <citation type="submission" date="2020-05" db="EMBL/GenBank/DDBJ databases">
        <authorList>
            <person name="Chiriac C."/>
            <person name="Salcher M."/>
            <person name="Ghai R."/>
            <person name="Kavagutti S V."/>
        </authorList>
    </citation>
    <scope>NUCLEOTIDE SEQUENCE</scope>
</reference>
<evidence type="ECO:0000256" key="1">
    <source>
        <dbReference type="ARBA" id="ARBA00001033"/>
    </source>
</evidence>
<dbReference type="InterPro" id="IPR000760">
    <property type="entry name" value="Inositol_monophosphatase-like"/>
</dbReference>
<protein>
    <recommendedName>
        <fullName evidence="4">inositol-phosphate phosphatase</fullName>
        <ecNumber evidence="4">3.1.3.25</ecNumber>
    </recommendedName>
</protein>
<dbReference type="GO" id="GO:0006020">
    <property type="term" value="P:inositol metabolic process"/>
    <property type="evidence" value="ECO:0007669"/>
    <property type="project" value="TreeGrafter"/>
</dbReference>
<evidence type="ECO:0000313" key="8">
    <source>
        <dbReference type="EMBL" id="CAB4622990.1"/>
    </source>
</evidence>
<dbReference type="Gene3D" id="3.40.190.80">
    <property type="match status" value="1"/>
</dbReference>
<keyword evidence="5" id="KW-0479">Metal-binding</keyword>
<dbReference type="GO" id="GO:0007165">
    <property type="term" value="P:signal transduction"/>
    <property type="evidence" value="ECO:0007669"/>
    <property type="project" value="TreeGrafter"/>
</dbReference>
<dbReference type="InterPro" id="IPR033942">
    <property type="entry name" value="IMPase"/>
</dbReference>
<dbReference type="PROSITE" id="PS00629">
    <property type="entry name" value="IMP_1"/>
    <property type="match status" value="1"/>
</dbReference>